<keyword evidence="3 5" id="KW-0597">Phosphoprotein</keyword>
<dbReference type="Pfam" id="PF02518">
    <property type="entry name" value="HATPase_c"/>
    <property type="match status" value="1"/>
</dbReference>
<dbReference type="CDD" id="cd00156">
    <property type="entry name" value="REC"/>
    <property type="match status" value="1"/>
</dbReference>
<dbReference type="Pfam" id="PF00072">
    <property type="entry name" value="Response_reg"/>
    <property type="match status" value="2"/>
</dbReference>
<dbReference type="SUPFAM" id="SSF47384">
    <property type="entry name" value="Homodimeric domain of signal transducing histidine kinase"/>
    <property type="match status" value="1"/>
</dbReference>
<evidence type="ECO:0000259" key="7">
    <source>
        <dbReference type="PROSITE" id="PS50110"/>
    </source>
</evidence>
<evidence type="ECO:0000313" key="8">
    <source>
        <dbReference type="EMBL" id="BBO33312.1"/>
    </source>
</evidence>
<dbReference type="EMBL" id="AP021861">
    <property type="protein sequence ID" value="BBO33312.1"/>
    <property type="molecule type" value="Genomic_DNA"/>
</dbReference>
<dbReference type="SMART" id="SM00448">
    <property type="entry name" value="REC"/>
    <property type="match status" value="2"/>
</dbReference>
<dbReference type="InterPro" id="IPR011006">
    <property type="entry name" value="CheY-like_superfamily"/>
</dbReference>
<dbReference type="Proteomes" id="UP000326837">
    <property type="component" value="Chromosome"/>
</dbReference>
<dbReference type="CDD" id="cd17546">
    <property type="entry name" value="REC_hyHK_CKI1_RcsC-like"/>
    <property type="match status" value="1"/>
</dbReference>
<dbReference type="SUPFAM" id="SSF55874">
    <property type="entry name" value="ATPase domain of HSP90 chaperone/DNA topoisomerase II/histidine kinase"/>
    <property type="match status" value="1"/>
</dbReference>
<name>A0A5K7XBJ0_9BACT</name>
<evidence type="ECO:0000259" key="6">
    <source>
        <dbReference type="PROSITE" id="PS50109"/>
    </source>
</evidence>
<dbReference type="KEGG" id="lpav:PLANPX_2924"/>
<dbReference type="InterPro" id="IPR036097">
    <property type="entry name" value="HisK_dim/P_sf"/>
</dbReference>
<dbReference type="Gene3D" id="3.30.565.10">
    <property type="entry name" value="Histidine kinase-like ATPase, C-terminal domain"/>
    <property type="match status" value="1"/>
</dbReference>
<dbReference type="SUPFAM" id="SSF52172">
    <property type="entry name" value="CheY-like"/>
    <property type="match status" value="2"/>
</dbReference>
<sequence length="550" mass="60481">MIDGSLPKAKILVVDDDPSKVMAIEAVLHSLDQTIVSATSGEEALRRLLKEDFAVILLDVNMPGVDGFETAEYIRQRRQSEHTPIIFLTAYADDAFEHRGYALGAVDYLLMPATPEMLRAKVGVFVDLFHKREQVKLQADERVLLAQEQAARVEAERASIAKSQFLTNISHELRTPMTAIIGMTDLSLMEPLAANVREYLGAVRTNAHLLLELLNEILDLSKLESGTLTLESAPLQLRRILSELKQTFGHRADQKGLELQVIADPAVPNHLIGDSLRLRQVIFNLLTNAIKFTDHGRVTLDVRVESSCDREAWIRFAVSDTGIGISQADQERIFSPFTQVDASTKRRRDGAGLGLAISADLIRAMGGRRSVRSELGKGSKFSFVVPLLIERNKLDEIPASAPSLELLGTEALAPSGARPSIKILLAEDTPTNQLLVRHALGKRGHQVVVAGDGRTAVDLARRGTYDLILMDLQMPDMDGFEATAAIRALPGDQPPIIALTAHTMMGDRERCLAAGMQNYLSKPIDLRELIFTVEATVSEAWECSPRKPIS</sequence>
<dbReference type="FunFam" id="3.30.565.10:FF:000010">
    <property type="entry name" value="Sensor histidine kinase RcsC"/>
    <property type="match status" value="1"/>
</dbReference>
<feature type="domain" description="Response regulatory" evidence="7">
    <location>
        <begin position="10"/>
        <end position="126"/>
    </location>
</feature>
<dbReference type="PANTHER" id="PTHR45339:SF1">
    <property type="entry name" value="HYBRID SIGNAL TRANSDUCTION HISTIDINE KINASE J"/>
    <property type="match status" value="1"/>
</dbReference>
<dbReference type="InterPro" id="IPR001789">
    <property type="entry name" value="Sig_transdc_resp-reg_receiver"/>
</dbReference>
<accession>A0A5K7XBJ0</accession>
<feature type="domain" description="Histidine kinase" evidence="6">
    <location>
        <begin position="168"/>
        <end position="389"/>
    </location>
</feature>
<dbReference type="InterPro" id="IPR004358">
    <property type="entry name" value="Sig_transdc_His_kin-like_C"/>
</dbReference>
<keyword evidence="4" id="KW-0902">Two-component regulatory system</keyword>
<reference evidence="9" key="1">
    <citation type="submission" date="2019-10" db="EMBL/GenBank/DDBJ databases">
        <title>Lacipirellula parvula gen. nov., sp. nov., representing a lineage of planctomycetes widespread in freshwater anoxic habitats, and description of the family Lacipirellulaceae.</title>
        <authorList>
            <person name="Dedysh S.N."/>
            <person name="Kulichevskaya I.S."/>
            <person name="Beletsky A.V."/>
            <person name="Rakitin A.L."/>
            <person name="Mardanov A.V."/>
            <person name="Ivanova A.A."/>
            <person name="Saltykova V.X."/>
            <person name="Rijpstra W.I.C."/>
            <person name="Sinninghe Damste J.S."/>
            <person name="Ravin N.V."/>
        </authorList>
    </citation>
    <scope>NUCLEOTIDE SEQUENCE [LARGE SCALE GENOMIC DNA]</scope>
    <source>
        <strain evidence="9">PX69</strain>
    </source>
</reference>
<dbReference type="InterPro" id="IPR005467">
    <property type="entry name" value="His_kinase_dom"/>
</dbReference>
<dbReference type="InterPro" id="IPR036890">
    <property type="entry name" value="HATPase_C_sf"/>
</dbReference>
<evidence type="ECO:0000256" key="3">
    <source>
        <dbReference type="ARBA" id="ARBA00022553"/>
    </source>
</evidence>
<dbReference type="RefSeq" id="WP_152099116.1">
    <property type="nucleotide sequence ID" value="NZ_AP021861.1"/>
</dbReference>
<dbReference type="CDD" id="cd00082">
    <property type="entry name" value="HisKA"/>
    <property type="match status" value="1"/>
</dbReference>
<keyword evidence="9" id="KW-1185">Reference proteome</keyword>
<dbReference type="Gene3D" id="1.10.287.130">
    <property type="match status" value="1"/>
</dbReference>
<dbReference type="Gene3D" id="3.40.50.2300">
    <property type="match status" value="2"/>
</dbReference>
<evidence type="ECO:0000256" key="2">
    <source>
        <dbReference type="ARBA" id="ARBA00012438"/>
    </source>
</evidence>
<proteinExistence type="predicted"/>
<evidence type="ECO:0000256" key="5">
    <source>
        <dbReference type="PROSITE-ProRule" id="PRU00169"/>
    </source>
</evidence>
<dbReference type="Pfam" id="PF00512">
    <property type="entry name" value="HisKA"/>
    <property type="match status" value="1"/>
</dbReference>
<evidence type="ECO:0000256" key="1">
    <source>
        <dbReference type="ARBA" id="ARBA00000085"/>
    </source>
</evidence>
<dbReference type="PROSITE" id="PS50110">
    <property type="entry name" value="RESPONSE_REGULATORY"/>
    <property type="match status" value="2"/>
</dbReference>
<evidence type="ECO:0000256" key="4">
    <source>
        <dbReference type="ARBA" id="ARBA00023012"/>
    </source>
</evidence>
<dbReference type="InterPro" id="IPR003661">
    <property type="entry name" value="HisK_dim/P_dom"/>
</dbReference>
<dbReference type="CDD" id="cd16922">
    <property type="entry name" value="HATPase_EvgS-ArcB-TorS-like"/>
    <property type="match status" value="1"/>
</dbReference>
<feature type="modified residue" description="4-aspartylphosphate" evidence="5">
    <location>
        <position position="471"/>
    </location>
</feature>
<dbReference type="PANTHER" id="PTHR45339">
    <property type="entry name" value="HYBRID SIGNAL TRANSDUCTION HISTIDINE KINASE J"/>
    <property type="match status" value="1"/>
</dbReference>
<comment type="catalytic activity">
    <reaction evidence="1">
        <text>ATP + protein L-histidine = ADP + protein N-phospho-L-histidine.</text>
        <dbReference type="EC" id="2.7.13.3"/>
    </reaction>
</comment>
<gene>
    <name evidence="8" type="ORF">PLANPX_2924</name>
</gene>
<dbReference type="PRINTS" id="PR00344">
    <property type="entry name" value="BCTRLSENSOR"/>
</dbReference>
<dbReference type="PROSITE" id="PS50109">
    <property type="entry name" value="HIS_KIN"/>
    <property type="match status" value="1"/>
</dbReference>
<protein>
    <recommendedName>
        <fullName evidence="2">histidine kinase</fullName>
        <ecNumber evidence="2">2.7.13.3</ecNumber>
    </recommendedName>
</protein>
<dbReference type="InterPro" id="IPR003594">
    <property type="entry name" value="HATPase_dom"/>
</dbReference>
<dbReference type="SMART" id="SM00388">
    <property type="entry name" value="HisKA"/>
    <property type="match status" value="1"/>
</dbReference>
<dbReference type="EC" id="2.7.13.3" evidence="2"/>
<dbReference type="GO" id="GO:0000155">
    <property type="term" value="F:phosphorelay sensor kinase activity"/>
    <property type="evidence" value="ECO:0007669"/>
    <property type="project" value="InterPro"/>
</dbReference>
<dbReference type="AlphaFoldDB" id="A0A5K7XBJ0"/>
<evidence type="ECO:0000313" key="9">
    <source>
        <dbReference type="Proteomes" id="UP000326837"/>
    </source>
</evidence>
<organism evidence="8 9">
    <name type="scientific">Lacipirellula parvula</name>
    <dbReference type="NCBI Taxonomy" id="2650471"/>
    <lineage>
        <taxon>Bacteria</taxon>
        <taxon>Pseudomonadati</taxon>
        <taxon>Planctomycetota</taxon>
        <taxon>Planctomycetia</taxon>
        <taxon>Pirellulales</taxon>
        <taxon>Lacipirellulaceae</taxon>
        <taxon>Lacipirellula</taxon>
    </lineage>
</organism>
<feature type="modified residue" description="4-aspartylphosphate" evidence="5">
    <location>
        <position position="59"/>
    </location>
</feature>
<dbReference type="SMART" id="SM00387">
    <property type="entry name" value="HATPase_c"/>
    <property type="match status" value="1"/>
</dbReference>
<feature type="domain" description="Response regulatory" evidence="7">
    <location>
        <begin position="422"/>
        <end position="537"/>
    </location>
</feature>